<evidence type="ECO:0000256" key="1">
    <source>
        <dbReference type="SAM" id="MobiDB-lite"/>
    </source>
</evidence>
<comment type="caution">
    <text evidence="2">The sequence shown here is derived from an EMBL/GenBank/DDBJ whole genome shotgun (WGS) entry which is preliminary data.</text>
</comment>
<feature type="region of interest" description="Disordered" evidence="1">
    <location>
        <begin position="1"/>
        <end position="77"/>
    </location>
</feature>
<evidence type="ECO:0000313" key="2">
    <source>
        <dbReference type="EMBL" id="GJS65144.1"/>
    </source>
</evidence>
<dbReference type="Proteomes" id="UP001151760">
    <property type="component" value="Unassembled WGS sequence"/>
</dbReference>
<feature type="region of interest" description="Disordered" evidence="1">
    <location>
        <begin position="99"/>
        <end position="128"/>
    </location>
</feature>
<name>A0ABQ4XIU8_9ASTR</name>
<organism evidence="2 3">
    <name type="scientific">Tanacetum coccineum</name>
    <dbReference type="NCBI Taxonomy" id="301880"/>
    <lineage>
        <taxon>Eukaryota</taxon>
        <taxon>Viridiplantae</taxon>
        <taxon>Streptophyta</taxon>
        <taxon>Embryophyta</taxon>
        <taxon>Tracheophyta</taxon>
        <taxon>Spermatophyta</taxon>
        <taxon>Magnoliopsida</taxon>
        <taxon>eudicotyledons</taxon>
        <taxon>Gunneridae</taxon>
        <taxon>Pentapetalae</taxon>
        <taxon>asterids</taxon>
        <taxon>campanulids</taxon>
        <taxon>Asterales</taxon>
        <taxon>Asteraceae</taxon>
        <taxon>Asteroideae</taxon>
        <taxon>Anthemideae</taxon>
        <taxon>Anthemidinae</taxon>
        <taxon>Tanacetum</taxon>
    </lineage>
</organism>
<reference evidence="2" key="1">
    <citation type="journal article" date="2022" name="Int. J. Mol. Sci.">
        <title>Draft Genome of Tanacetum Coccineum: Genomic Comparison of Closely Related Tanacetum-Family Plants.</title>
        <authorList>
            <person name="Yamashiro T."/>
            <person name="Shiraishi A."/>
            <person name="Nakayama K."/>
            <person name="Satake H."/>
        </authorList>
    </citation>
    <scope>NUCLEOTIDE SEQUENCE</scope>
</reference>
<protein>
    <submittedName>
        <fullName evidence="2">Uncharacterized protein</fullName>
    </submittedName>
</protein>
<feature type="compositionally biased region" description="Basic and acidic residues" evidence="1">
    <location>
        <begin position="1"/>
        <end position="35"/>
    </location>
</feature>
<reference evidence="2" key="2">
    <citation type="submission" date="2022-01" db="EMBL/GenBank/DDBJ databases">
        <authorList>
            <person name="Yamashiro T."/>
            <person name="Shiraishi A."/>
            <person name="Satake H."/>
            <person name="Nakayama K."/>
        </authorList>
    </citation>
    <scope>NUCLEOTIDE SEQUENCE</scope>
</reference>
<dbReference type="EMBL" id="BQNB010009556">
    <property type="protein sequence ID" value="GJS65144.1"/>
    <property type="molecule type" value="Genomic_DNA"/>
</dbReference>
<gene>
    <name evidence="2" type="ORF">Tco_0679708</name>
</gene>
<keyword evidence="3" id="KW-1185">Reference proteome</keyword>
<proteinExistence type="predicted"/>
<sequence length="128" mass="15664">MRRKNADRQQQKDPNRGRRRVVDRYRFSREIRKEVEEEQQSNTDSAAERFEQRQTAAKSHKYRDEREHIRQTTIDNRQQIHTDNIKFKQTDRIFNRFRQNSGSDSRFPGIWDKPKTVVEQGKTRRMQS</sequence>
<accession>A0ABQ4XIU8</accession>
<evidence type="ECO:0000313" key="3">
    <source>
        <dbReference type="Proteomes" id="UP001151760"/>
    </source>
</evidence>